<keyword evidence="2" id="KW-1185">Reference proteome</keyword>
<name>A0A7S5UTL6_9CAUD</name>
<accession>A0A7S5UTL6</accession>
<sequence>MTVTISQHWMLYLIDITIEQGDRTFTWEVETLGL</sequence>
<dbReference type="Proteomes" id="UP000656384">
    <property type="component" value="Segment"/>
</dbReference>
<organism evidence="1 2">
    <name type="scientific">Rhizobium phage RHph_Y2_6</name>
    <dbReference type="NCBI Taxonomy" id="2509576"/>
    <lineage>
        <taxon>Viruses</taxon>
        <taxon>Duplodnaviria</taxon>
        <taxon>Heunggongvirae</taxon>
        <taxon>Uroviricota</taxon>
        <taxon>Caudoviricetes</taxon>
        <taxon>Schitoviridae</taxon>
        <taxon>Demetervirinae</taxon>
        <taxon>Acanvirus</taxon>
        <taxon>Acanvirus Y26</taxon>
    </lineage>
</organism>
<proteinExistence type="predicted"/>
<evidence type="ECO:0000313" key="2">
    <source>
        <dbReference type="Proteomes" id="UP000656384"/>
    </source>
</evidence>
<gene>
    <name evidence="1" type="ORF">EVB68_002</name>
</gene>
<evidence type="ECO:0000313" key="1">
    <source>
        <dbReference type="EMBL" id="QIG68739.1"/>
    </source>
</evidence>
<dbReference type="EMBL" id="MN988497">
    <property type="protein sequence ID" value="QIG68739.1"/>
    <property type="molecule type" value="Genomic_DNA"/>
</dbReference>
<reference evidence="1" key="1">
    <citation type="submission" date="2020-01" db="EMBL/GenBank/DDBJ databases">
        <title>Patterns of diversity and host range of bacteriophage communities associated with bean-nodulatin bacteria.</title>
        <authorList>
            <person name="Vann Cauwenberghe J."/>
            <person name="Santamaria R.I."/>
            <person name="Bustos P."/>
            <person name="Juarez S."/>
            <person name="Gonzalez V."/>
        </authorList>
    </citation>
    <scope>NUCLEOTIDE SEQUENCE</scope>
</reference>
<protein>
    <submittedName>
        <fullName evidence="1">Uncharacterized protein</fullName>
    </submittedName>
</protein>